<proteinExistence type="predicted"/>
<accession>A0A6N3APQ3</accession>
<dbReference type="PANTHER" id="PTHR48081:SF6">
    <property type="entry name" value="PEPTIDASE S9 PROLYL OLIGOPEPTIDASE CATALYTIC DOMAIN-CONTAINING PROTEIN"/>
    <property type="match status" value="1"/>
</dbReference>
<name>A0A6N3APQ3_STASI</name>
<dbReference type="AlphaFoldDB" id="A0A6N3APQ3"/>
<dbReference type="RefSeq" id="WP_070848315.1">
    <property type="nucleotide sequence ID" value="NZ_CACRUO010000026.1"/>
</dbReference>
<dbReference type="PANTHER" id="PTHR48081">
    <property type="entry name" value="AB HYDROLASE SUPERFAMILY PROTEIN C4A8.06C"/>
    <property type="match status" value="1"/>
</dbReference>
<dbReference type="EMBL" id="CACRUO010000026">
    <property type="protein sequence ID" value="VYT91530.1"/>
    <property type="molecule type" value="Genomic_DNA"/>
</dbReference>
<reference evidence="3" key="1">
    <citation type="submission" date="2019-11" db="EMBL/GenBank/DDBJ databases">
        <authorList>
            <person name="Feng L."/>
        </authorList>
    </citation>
    <scope>NUCLEOTIDE SEQUENCE</scope>
    <source>
        <strain evidence="3">SsimulansLFYP27</strain>
    </source>
</reference>
<gene>
    <name evidence="3" type="primary">aes</name>
    <name evidence="3" type="ORF">SSLFYP27_00958</name>
</gene>
<evidence type="ECO:0000256" key="1">
    <source>
        <dbReference type="ARBA" id="ARBA00022801"/>
    </source>
</evidence>
<dbReference type="InterPro" id="IPR029058">
    <property type="entry name" value="AB_hydrolase_fold"/>
</dbReference>
<dbReference type="Pfam" id="PF20434">
    <property type="entry name" value="BD-FAE"/>
    <property type="match status" value="1"/>
</dbReference>
<keyword evidence="1 3" id="KW-0378">Hydrolase</keyword>
<dbReference type="InterPro" id="IPR050300">
    <property type="entry name" value="GDXG_lipolytic_enzyme"/>
</dbReference>
<evidence type="ECO:0000313" key="3">
    <source>
        <dbReference type="EMBL" id="VYT91530.1"/>
    </source>
</evidence>
<dbReference type="EC" id="3.1.1.-" evidence="3"/>
<dbReference type="SUPFAM" id="SSF53474">
    <property type="entry name" value="alpha/beta-Hydrolases"/>
    <property type="match status" value="1"/>
</dbReference>
<dbReference type="GO" id="GO:0016787">
    <property type="term" value="F:hydrolase activity"/>
    <property type="evidence" value="ECO:0007669"/>
    <property type="project" value="UniProtKB-KW"/>
</dbReference>
<organism evidence="3">
    <name type="scientific">Staphylococcus simulans</name>
    <dbReference type="NCBI Taxonomy" id="1286"/>
    <lineage>
        <taxon>Bacteria</taxon>
        <taxon>Bacillati</taxon>
        <taxon>Bacillota</taxon>
        <taxon>Bacilli</taxon>
        <taxon>Bacillales</taxon>
        <taxon>Staphylococcaceae</taxon>
        <taxon>Staphylococcus</taxon>
    </lineage>
</organism>
<protein>
    <submittedName>
        <fullName evidence="3">Acetyl esterase</fullName>
        <ecNumber evidence="3">3.1.1.-</ecNumber>
    </submittedName>
</protein>
<sequence>MNSRRKKWLAIGAIIFVLLGIAVGVGIKLYMDYQHKQNMKPKVAINNNNVKVFNNITYSKAFPKSQLDIITPAELDKDVKLPVIFWMHGGGFIAGDKQYKNPLLAKIAEQGYIVVNINYALAPQYKYPTPLIQMDQAVKFIKKNPHELPIDFTQVVFGGDSAGAQLSSQFTAIQTDEQLRKDMHFKQRFKPKNIRAAIFFGGFYNMNTVRETEFPRIQLFMRSYTGTEEWESEFRDLSEMSTVEHVTKDYPPTFLSVGDADPFFSQNREFARVLEEDGTSVDTFFFDGSHHLRHQYQFHLNLPESKENLVSVQRFLSRNTSSTTIKNPDEQFEPIQLNPYKD</sequence>
<evidence type="ECO:0000259" key="2">
    <source>
        <dbReference type="Pfam" id="PF20434"/>
    </source>
</evidence>
<dbReference type="Gene3D" id="3.40.50.1820">
    <property type="entry name" value="alpha/beta hydrolase"/>
    <property type="match status" value="1"/>
</dbReference>
<feature type="domain" description="BD-FAE-like" evidence="2">
    <location>
        <begin position="67"/>
        <end position="265"/>
    </location>
</feature>
<dbReference type="InterPro" id="IPR049492">
    <property type="entry name" value="BD-FAE-like_dom"/>
</dbReference>